<dbReference type="InterPro" id="IPR046797">
    <property type="entry name" value="PDDEXK_12"/>
</dbReference>
<feature type="region of interest" description="Disordered" evidence="1">
    <location>
        <begin position="19"/>
        <end position="137"/>
    </location>
</feature>
<dbReference type="InParanoid" id="A0A2K1QPX2"/>
<reference evidence="3 4" key="1">
    <citation type="submission" date="2017-06" db="EMBL/GenBank/DDBJ databases">
        <title>Draft genome sequence of a variant of Elsinoe murrayae.</title>
        <authorList>
            <person name="Cheng Q."/>
        </authorList>
    </citation>
    <scope>NUCLEOTIDE SEQUENCE [LARGE SCALE GENOMIC DNA]</scope>
    <source>
        <strain evidence="3 4">CQ-2017a</strain>
    </source>
</reference>
<dbReference type="Proteomes" id="UP000243797">
    <property type="component" value="Unassembled WGS sequence"/>
</dbReference>
<dbReference type="EMBL" id="NKHZ01000054">
    <property type="protein sequence ID" value="PNS17071.1"/>
    <property type="molecule type" value="Genomic_DNA"/>
</dbReference>
<comment type="caution">
    <text evidence="3">The sequence shown here is derived from an EMBL/GenBank/DDBJ whole genome shotgun (WGS) entry which is preliminary data.</text>
</comment>
<dbReference type="AlphaFoldDB" id="A0A2K1QPX2"/>
<evidence type="ECO:0000256" key="1">
    <source>
        <dbReference type="SAM" id="MobiDB-lite"/>
    </source>
</evidence>
<protein>
    <submittedName>
        <fullName evidence="3">Beta-glucosidase 1</fullName>
    </submittedName>
</protein>
<gene>
    <name evidence="3" type="ORF">CAC42_3641</name>
</gene>
<evidence type="ECO:0000313" key="3">
    <source>
        <dbReference type="EMBL" id="PNS17071.1"/>
    </source>
</evidence>
<dbReference type="OrthoDB" id="4161186at2759"/>
<accession>A0A2K1QPX2</accession>
<evidence type="ECO:0000313" key="4">
    <source>
        <dbReference type="Proteomes" id="UP000243797"/>
    </source>
</evidence>
<feature type="compositionally biased region" description="Low complexity" evidence="1">
    <location>
        <begin position="125"/>
        <end position="136"/>
    </location>
</feature>
<evidence type="ECO:0000259" key="2">
    <source>
        <dbReference type="Pfam" id="PF20516"/>
    </source>
</evidence>
<sequence length="458" mass="50358">MPGKGQDIRLWIDDVCSKTSGLSEGSANRRAIASPPPSRKRRRVDSVHAASSLRSRQKRIRGAHGDSTVAPSQMEAEDAAMVISIPGNELEDRDDHATPRARDTKGSKKRNAEDETTSRSRKSLKSSSTAASGASSPVKANILRSIPAPIVWAALESSHFDKQTDKLVDTIQEHAGLLNLASTTLANQLRKAYPKDVQLRHDITYKAKSARSKLGDEPTTRELGRIISEAKVCRDRKDNETTWNSMVHGPLFSLATDLSKHRGRVYATDVTRARINHQYMPLTPSNVNPLGGKVVDFVLYLSPSPATEAAYRHLDWVPNHGCDFNHINHNPTAESPIAISVETKIEGEGLTEGYAQLSTWVAAHFNKLEQLTTSGSRPTKLPVLPLLFIQGPSFFCYLASRSTSGDKSVTTIHEKIDLGDVTTASGLCKVLSALLVLIDWAETIYRPWFESSIKHWGK</sequence>
<organism evidence="3 4">
    <name type="scientific">Sphaceloma murrayae</name>
    <dbReference type="NCBI Taxonomy" id="2082308"/>
    <lineage>
        <taxon>Eukaryota</taxon>
        <taxon>Fungi</taxon>
        <taxon>Dikarya</taxon>
        <taxon>Ascomycota</taxon>
        <taxon>Pezizomycotina</taxon>
        <taxon>Dothideomycetes</taxon>
        <taxon>Dothideomycetidae</taxon>
        <taxon>Myriangiales</taxon>
        <taxon>Elsinoaceae</taxon>
        <taxon>Sphaceloma</taxon>
    </lineage>
</organism>
<keyword evidence="4" id="KW-1185">Reference proteome</keyword>
<feature type="domain" description="PD-(D/E)XK nuclease-like" evidence="2">
    <location>
        <begin position="195"/>
        <end position="446"/>
    </location>
</feature>
<dbReference type="Pfam" id="PF20516">
    <property type="entry name" value="PDDEXK_12"/>
    <property type="match status" value="1"/>
</dbReference>
<name>A0A2K1QPX2_9PEZI</name>
<proteinExistence type="predicted"/>
<feature type="compositionally biased region" description="Basic and acidic residues" evidence="1">
    <location>
        <begin position="93"/>
        <end position="118"/>
    </location>
</feature>